<accession>A0A319CR92</accession>
<dbReference type="VEuPathDB" id="FungiDB:BO71DRAFT_163106"/>
<evidence type="ECO:0000313" key="2">
    <source>
        <dbReference type="Proteomes" id="UP000247810"/>
    </source>
</evidence>
<gene>
    <name evidence="1" type="ORF">BO71DRAFT_163106</name>
</gene>
<dbReference type="EMBL" id="KZ826175">
    <property type="protein sequence ID" value="PYH87764.1"/>
    <property type="molecule type" value="Genomic_DNA"/>
</dbReference>
<reference evidence="1 2" key="1">
    <citation type="submission" date="2018-02" db="EMBL/GenBank/DDBJ databases">
        <title>The genomes of Aspergillus section Nigri reveals drivers in fungal speciation.</title>
        <authorList>
            <consortium name="DOE Joint Genome Institute"/>
            <person name="Vesth T.C."/>
            <person name="Nybo J."/>
            <person name="Theobald S."/>
            <person name="Brandl J."/>
            <person name="Frisvad J.C."/>
            <person name="Nielsen K.F."/>
            <person name="Lyhne E.K."/>
            <person name="Kogle M.E."/>
            <person name="Kuo A."/>
            <person name="Riley R."/>
            <person name="Clum A."/>
            <person name="Nolan M."/>
            <person name="Lipzen A."/>
            <person name="Salamov A."/>
            <person name="Henrissat B."/>
            <person name="Wiebenga A."/>
            <person name="De vries R.P."/>
            <person name="Grigoriev I.V."/>
            <person name="Mortensen U.H."/>
            <person name="Andersen M.R."/>
            <person name="Baker S.E."/>
        </authorList>
    </citation>
    <scope>NUCLEOTIDE SEQUENCE [LARGE SCALE GENOMIC DNA]</scope>
    <source>
        <strain evidence="1 2">CBS 707.79</strain>
    </source>
</reference>
<dbReference type="Proteomes" id="UP000247810">
    <property type="component" value="Unassembled WGS sequence"/>
</dbReference>
<name>A0A319CR92_9EURO</name>
<evidence type="ECO:0000313" key="1">
    <source>
        <dbReference type="EMBL" id="PYH87764.1"/>
    </source>
</evidence>
<keyword evidence="2" id="KW-1185">Reference proteome</keyword>
<dbReference type="AlphaFoldDB" id="A0A319CR92"/>
<proteinExistence type="predicted"/>
<protein>
    <submittedName>
        <fullName evidence="1">Uncharacterized protein</fullName>
    </submittedName>
</protein>
<sequence>MKACRHARPGDQAAWRAMYAAERASICVSCPEVKSPAPRGVCRTCCRHGRGGNSSLHLPFQKLARRCDRSNIKSSEGSRSNWSSINWTFTVVGCGCSVVMQRTRSQSNNPMARVDQRRRCGDMRFMQCVQFMRSFSAAGPKLLSAKCASR</sequence>
<organism evidence="1 2">
    <name type="scientific">Aspergillus ellipticus CBS 707.79</name>
    <dbReference type="NCBI Taxonomy" id="1448320"/>
    <lineage>
        <taxon>Eukaryota</taxon>
        <taxon>Fungi</taxon>
        <taxon>Dikarya</taxon>
        <taxon>Ascomycota</taxon>
        <taxon>Pezizomycotina</taxon>
        <taxon>Eurotiomycetes</taxon>
        <taxon>Eurotiomycetidae</taxon>
        <taxon>Eurotiales</taxon>
        <taxon>Aspergillaceae</taxon>
        <taxon>Aspergillus</taxon>
        <taxon>Aspergillus subgen. Circumdati</taxon>
    </lineage>
</organism>